<dbReference type="PATRIC" id="fig|2041.4.peg.3511"/>
<dbReference type="KEGG" id="aer:AERYTH_16795"/>
<reference evidence="1 2" key="1">
    <citation type="journal article" date="1991" name="Int. J. Syst. Bacteriol.">
        <title>Description of the erythromycin-producing bacterium Arthrobacter sp. strain NRRL B-3381 as Aeromicrobium erythreum gen. nov., sp. nov.</title>
        <authorList>
            <person name="Miller E.S."/>
            <person name="Woese C.R."/>
            <person name="Brenner S."/>
        </authorList>
    </citation>
    <scope>NUCLEOTIDE SEQUENCE [LARGE SCALE GENOMIC DNA]</scope>
    <source>
        <strain evidence="1 2">AR18</strain>
    </source>
</reference>
<evidence type="ECO:0000313" key="2">
    <source>
        <dbReference type="Proteomes" id="UP000067689"/>
    </source>
</evidence>
<proteinExistence type="predicted"/>
<dbReference type="AlphaFoldDB" id="A0A0U3T6E1"/>
<name>A0A0U3T6E1_9ACTN</name>
<keyword evidence="2" id="KW-1185">Reference proteome</keyword>
<protein>
    <submittedName>
        <fullName evidence="1">Uncharacterized protein</fullName>
    </submittedName>
</protein>
<dbReference type="STRING" id="2041.AERYTH_16795"/>
<sequence length="71" mass="7295">MTSTQIPSVMAAAMSTACTHRNAVGALLHASPDHARSSSTIAFANRGQMTTLNTPATTSTHAETLEITGPV</sequence>
<evidence type="ECO:0000313" key="1">
    <source>
        <dbReference type="EMBL" id="ALX06234.1"/>
    </source>
</evidence>
<accession>A0A0U3T6E1</accession>
<dbReference type="Proteomes" id="UP000067689">
    <property type="component" value="Chromosome"/>
</dbReference>
<gene>
    <name evidence="1" type="ORF">AERYTH_16795</name>
</gene>
<organism evidence="1 2">
    <name type="scientific">Aeromicrobium erythreum</name>
    <dbReference type="NCBI Taxonomy" id="2041"/>
    <lineage>
        <taxon>Bacteria</taxon>
        <taxon>Bacillati</taxon>
        <taxon>Actinomycetota</taxon>
        <taxon>Actinomycetes</taxon>
        <taxon>Propionibacteriales</taxon>
        <taxon>Nocardioidaceae</taxon>
        <taxon>Aeromicrobium</taxon>
    </lineage>
</organism>
<dbReference type="EMBL" id="CP011502">
    <property type="protein sequence ID" value="ALX06234.1"/>
    <property type="molecule type" value="Genomic_DNA"/>
</dbReference>